<dbReference type="SUPFAM" id="SSF56003">
    <property type="entry name" value="Molybdenum cofactor-binding domain"/>
    <property type="match status" value="1"/>
</dbReference>
<dbReference type="PANTHER" id="PTHR11908:SF157">
    <property type="entry name" value="XANTHINE DEHYDROGENASE SUBUNIT D-RELATED"/>
    <property type="match status" value="1"/>
</dbReference>
<keyword evidence="3" id="KW-1185">Reference proteome</keyword>
<evidence type="ECO:0000313" key="3">
    <source>
        <dbReference type="Proteomes" id="UP000030004"/>
    </source>
</evidence>
<dbReference type="GO" id="GO:0005506">
    <property type="term" value="F:iron ion binding"/>
    <property type="evidence" value="ECO:0007669"/>
    <property type="project" value="InterPro"/>
</dbReference>
<dbReference type="PANTHER" id="PTHR11908">
    <property type="entry name" value="XANTHINE DEHYDROGENASE"/>
    <property type="match status" value="1"/>
</dbReference>
<sequence>MSLDQADPIFVGGTVGKSVAKPDNLEKVQGRAEYIADLYRPGMLHGAILASPHAHARINGYDLTDALDAPGVVAIITGDDVGDGRMGAFIKDEHAIAKGKVLYVGEPVAAVAARTEEEARQACRLIRVEYEELPAVLSPEAGLEPDAPILHEKLSEYIKVFDAGSEGNLCSRTELSEGDVDAAWADCDVIVEDEFTTQPQAHVSMEPCGALAEVDATGRVTLWSANQSVFRVQANVCESLGLPMSKLRSLTPRVGAGFGNKMEPHIQPITVALAMKAKRPVKLILSREEDFEMVRARHPYRVRMKTGAKADGTLVARDCEVLVDCGAFADDSPGVLGYSLLMCGGPYRIPNLRASGRLVYTNKLRFGAFRGFGNPQVLFAGEQQIDQIGDKLGLDPFEIRRRNMLQEGDQWFVGPRIGSNGLARCMDAVEEAAKGPRADGSPRNFGLSVTAHISGLLGTGAIVRMLEDGTISLNTGATDIGQGSDTVLAQICAEELKLPFDQVVVASPDTDGSPYNWGTTASRVTYTTGRAVKAAAGKVVEQAMDHAAEMLDCDVEDLELREGGRIGQRGSNTDVTFAEISGRAHWAVGGPLVGSETLVFDEPTHDPKRAIALGLPFPRIGVFSFAALGVDIDIDDTSGQVTVHEAWSAADVGRAINPRLVDVQLHGGFVQGLGYALYEEMVWDGARLANPSLMDYKVPTARDVPDAIHTFIIEDPDPTGPFGAKGAGEIGLNTVPGAIANAVAKATSARHTDLPLTGERVLDGMLGPDPSQD</sequence>
<reference evidence="2 3" key="1">
    <citation type="journal article" date="2015" name="Antonie Van Leeuwenhoek">
        <title>Pseudooceanicola atlanticus gen. nov. sp. nov., isolated from surface seawater of the Atlantic Ocean and reclassification of Oceanicola batsensis, Oceanicola marinus, Oceanicola nitratireducens, Oceanicola nanhaiensis, Oceanicola antarcticus and Oceanicola flagellatus, as Pseudooceanicola batsensis comb. nov., Pseudooceanicola marinus comb. nov., Pseudooceanicola nitratireducens comb. nov., Pseudooceanicola nanhaiensis comb. nov., Pseudooceanicola antarcticus comb. nov., and Pseudooceanicola flagellatus comb. nov.</title>
        <authorList>
            <person name="Lai Q."/>
            <person name="Li G."/>
            <person name="Liu X."/>
            <person name="Du Y."/>
            <person name="Sun F."/>
            <person name="Shao Z."/>
        </authorList>
    </citation>
    <scope>NUCLEOTIDE SEQUENCE [LARGE SCALE GENOMIC DNA]</scope>
    <source>
        <strain evidence="2 3">22II-s11g</strain>
    </source>
</reference>
<dbReference type="eggNOG" id="COG1529">
    <property type="taxonomic scope" value="Bacteria"/>
</dbReference>
<dbReference type="Gene3D" id="3.30.365.10">
    <property type="entry name" value="Aldehyde oxidase/xanthine dehydrogenase, molybdopterin binding domain"/>
    <property type="match status" value="4"/>
</dbReference>
<feature type="domain" description="Aldehyde oxidase/xanthine dehydrogenase a/b hammerhead" evidence="1">
    <location>
        <begin position="29"/>
        <end position="134"/>
    </location>
</feature>
<organism evidence="2 3">
    <name type="scientific">Pseudooceanicola atlanticus</name>
    <dbReference type="NCBI Taxonomy" id="1461694"/>
    <lineage>
        <taxon>Bacteria</taxon>
        <taxon>Pseudomonadati</taxon>
        <taxon>Pseudomonadota</taxon>
        <taxon>Alphaproteobacteria</taxon>
        <taxon>Rhodobacterales</taxon>
        <taxon>Paracoccaceae</taxon>
        <taxon>Pseudooceanicola</taxon>
    </lineage>
</organism>
<gene>
    <name evidence="2" type="ORF">ATO9_19570</name>
</gene>
<dbReference type="OrthoDB" id="9758509at2"/>
<dbReference type="InterPro" id="IPR036856">
    <property type="entry name" value="Ald_Oxase/Xan_DH_a/b_sf"/>
</dbReference>
<dbReference type="InterPro" id="IPR000674">
    <property type="entry name" value="Ald_Oxase/Xan_DH_a/b"/>
</dbReference>
<protein>
    <recommendedName>
        <fullName evidence="1">Aldehyde oxidase/xanthine dehydrogenase a/b hammerhead domain-containing protein</fullName>
    </recommendedName>
</protein>
<evidence type="ECO:0000313" key="2">
    <source>
        <dbReference type="EMBL" id="KGM47207.1"/>
    </source>
</evidence>
<dbReference type="GO" id="GO:0016491">
    <property type="term" value="F:oxidoreductase activity"/>
    <property type="evidence" value="ECO:0007669"/>
    <property type="project" value="InterPro"/>
</dbReference>
<dbReference type="STRING" id="1461694.ATO9_19570"/>
<evidence type="ECO:0000259" key="1">
    <source>
        <dbReference type="SMART" id="SM01008"/>
    </source>
</evidence>
<accession>A0A0A0EDA9</accession>
<comment type="caution">
    <text evidence="2">The sequence shown here is derived from an EMBL/GenBank/DDBJ whole genome shotgun (WGS) entry which is preliminary data.</text>
</comment>
<dbReference type="InterPro" id="IPR016208">
    <property type="entry name" value="Ald_Oxase/xanthine_DH-like"/>
</dbReference>
<dbReference type="Pfam" id="PF02738">
    <property type="entry name" value="MoCoBD_1"/>
    <property type="match status" value="1"/>
</dbReference>
<dbReference type="Pfam" id="PF01315">
    <property type="entry name" value="Ald_Xan_dh_C"/>
    <property type="match status" value="1"/>
</dbReference>
<dbReference type="InterPro" id="IPR046867">
    <property type="entry name" value="AldOxase/xan_DH_MoCoBD2"/>
</dbReference>
<dbReference type="EMBL" id="AQQX01000013">
    <property type="protein sequence ID" value="KGM47207.1"/>
    <property type="molecule type" value="Genomic_DNA"/>
</dbReference>
<dbReference type="Proteomes" id="UP000030004">
    <property type="component" value="Unassembled WGS sequence"/>
</dbReference>
<dbReference type="SMART" id="SM01008">
    <property type="entry name" value="Ald_Xan_dh_C"/>
    <property type="match status" value="1"/>
</dbReference>
<dbReference type="Pfam" id="PF20256">
    <property type="entry name" value="MoCoBD_2"/>
    <property type="match status" value="1"/>
</dbReference>
<dbReference type="InterPro" id="IPR037165">
    <property type="entry name" value="AldOxase/xan_DH_Mopterin-bd_sf"/>
</dbReference>
<dbReference type="SUPFAM" id="SSF54665">
    <property type="entry name" value="CO dehydrogenase molybdoprotein N-domain-like"/>
    <property type="match status" value="1"/>
</dbReference>
<dbReference type="InterPro" id="IPR008274">
    <property type="entry name" value="AldOxase/xan_DH_MoCoBD1"/>
</dbReference>
<dbReference type="RefSeq" id="WP_043753245.1">
    <property type="nucleotide sequence ID" value="NZ_AQQX01000013.1"/>
</dbReference>
<name>A0A0A0EDA9_9RHOB</name>
<proteinExistence type="predicted"/>
<dbReference type="Gene3D" id="3.90.1170.50">
    <property type="entry name" value="Aldehyde oxidase/xanthine dehydrogenase, a/b hammerhead"/>
    <property type="match status" value="1"/>
</dbReference>
<dbReference type="AlphaFoldDB" id="A0A0A0EDA9"/>